<name>A0A975AM41_9GAMM</name>
<evidence type="ECO:0000256" key="1">
    <source>
        <dbReference type="SAM" id="MobiDB-lite"/>
    </source>
</evidence>
<keyword evidence="4" id="KW-1185">Reference proteome</keyword>
<dbReference type="InterPro" id="IPR011704">
    <property type="entry name" value="ATPase_dyneun-rel_AAA"/>
</dbReference>
<feature type="domain" description="ATPase dynein-related AAA" evidence="2">
    <location>
        <begin position="166"/>
        <end position="247"/>
    </location>
</feature>
<accession>A0A975AM41</accession>
<dbReference type="PANTHER" id="PTHR37291:SF1">
    <property type="entry name" value="TYPE IV METHYL-DIRECTED RESTRICTION ENZYME ECOKMCRB SUBUNIT"/>
    <property type="match status" value="1"/>
</dbReference>
<dbReference type="AlphaFoldDB" id="A0A975AM41"/>
<dbReference type="SUPFAM" id="SSF52540">
    <property type="entry name" value="P-loop containing nucleoside triphosphate hydrolases"/>
    <property type="match status" value="1"/>
</dbReference>
<dbReference type="Gene3D" id="3.40.50.300">
    <property type="entry name" value="P-loop containing nucleotide triphosphate hydrolases"/>
    <property type="match status" value="1"/>
</dbReference>
<evidence type="ECO:0000259" key="2">
    <source>
        <dbReference type="Pfam" id="PF07728"/>
    </source>
</evidence>
<dbReference type="REBASE" id="495705">
    <property type="entry name" value="Ssp53726McrBCP"/>
</dbReference>
<dbReference type="KEGG" id="scyp:JYB88_09690"/>
<dbReference type="Proteomes" id="UP000663281">
    <property type="component" value="Chromosome"/>
</dbReference>
<sequence length="410" mass="46909">MSLGNTQGSDASIYDDCIAENSIRLGYGYDLDFTGCQNRRDIEDRFVEKNTELSGPYDYRATSVTAFVTQMKKGDLVIVSDGNFKFRAIGEITGDYQYKPNAEYDGDYSQLRQVKWLRQYSTSLPHTELLNGQFSQMTLYRLRAPTLDKAKLERLLAPVAIEDNAAEPDKRVLIIDEINRGNISRIFGELITLIEPSKRAGAPEALEVMLPYSKKSFKVPGNVYLIGTMNTADRSLAGLDIALRRRFTFKEMPPKPELFKELIIEGINIKMLLEVMNQRIAVLLDRDHCLGHAYFMPLFEAPTLKKLADIFKQNIIPLLQEYFFEDWERICWVLNDQSKAEEDAFIVEDGANFTELFPKVDDSLRRVKRWRLNDEAFSRRSAYSGILTSATSKTQNREHAPVFDMEPADA</sequence>
<proteinExistence type="predicted"/>
<protein>
    <submittedName>
        <fullName evidence="3">AAA family ATPase</fullName>
    </submittedName>
</protein>
<reference evidence="3 4" key="1">
    <citation type="submission" date="2021-03" db="EMBL/GenBank/DDBJ databases">
        <title>Novel species identification of genus Shewanella.</title>
        <authorList>
            <person name="Liu G."/>
            <person name="Zhang Q."/>
        </authorList>
    </citation>
    <scope>NUCLEOTIDE SEQUENCE [LARGE SCALE GENOMIC DNA]</scope>
    <source>
        <strain evidence="3 4">FJAT-53726</strain>
    </source>
</reference>
<evidence type="ECO:0000313" key="3">
    <source>
        <dbReference type="EMBL" id="QSX31860.1"/>
    </source>
</evidence>
<dbReference type="Pfam" id="PF07728">
    <property type="entry name" value="AAA_5"/>
    <property type="match status" value="1"/>
</dbReference>
<evidence type="ECO:0000313" key="4">
    <source>
        <dbReference type="Proteomes" id="UP000663281"/>
    </source>
</evidence>
<feature type="region of interest" description="Disordered" evidence="1">
    <location>
        <begin position="391"/>
        <end position="410"/>
    </location>
</feature>
<dbReference type="EMBL" id="CP071504">
    <property type="protein sequence ID" value="QSX31860.1"/>
    <property type="molecule type" value="Genomic_DNA"/>
</dbReference>
<organism evidence="3 4">
    <name type="scientific">Shewanella cyperi</name>
    <dbReference type="NCBI Taxonomy" id="2814292"/>
    <lineage>
        <taxon>Bacteria</taxon>
        <taxon>Pseudomonadati</taxon>
        <taxon>Pseudomonadota</taxon>
        <taxon>Gammaproteobacteria</taxon>
        <taxon>Alteromonadales</taxon>
        <taxon>Shewanellaceae</taxon>
        <taxon>Shewanella</taxon>
    </lineage>
</organism>
<dbReference type="InterPro" id="IPR027417">
    <property type="entry name" value="P-loop_NTPase"/>
</dbReference>
<dbReference type="InterPro" id="IPR052934">
    <property type="entry name" value="Methyl-DNA_Rec/Restrict_Enz"/>
</dbReference>
<dbReference type="GO" id="GO:0005524">
    <property type="term" value="F:ATP binding"/>
    <property type="evidence" value="ECO:0007669"/>
    <property type="project" value="InterPro"/>
</dbReference>
<dbReference type="PANTHER" id="PTHR37291">
    <property type="entry name" value="5-METHYLCYTOSINE-SPECIFIC RESTRICTION ENZYME B"/>
    <property type="match status" value="1"/>
</dbReference>
<dbReference type="GO" id="GO:0016887">
    <property type="term" value="F:ATP hydrolysis activity"/>
    <property type="evidence" value="ECO:0007669"/>
    <property type="project" value="InterPro"/>
</dbReference>
<gene>
    <name evidence="3" type="ORF">JYB88_09690</name>
</gene>